<dbReference type="InterPro" id="IPR009937">
    <property type="entry name" value="Phage_holin_3_6"/>
</dbReference>
<name>A0ABS5TZX2_9CELL</name>
<protein>
    <submittedName>
        <fullName evidence="2">Phage holin family protein</fullName>
    </submittedName>
</protein>
<dbReference type="SUPFAM" id="SSF103473">
    <property type="entry name" value="MFS general substrate transporter"/>
    <property type="match status" value="1"/>
</dbReference>
<organism evidence="2 3">
    <name type="scientific">Cellulomonas fulva</name>
    <dbReference type="NCBI Taxonomy" id="2835530"/>
    <lineage>
        <taxon>Bacteria</taxon>
        <taxon>Bacillati</taxon>
        <taxon>Actinomycetota</taxon>
        <taxon>Actinomycetes</taxon>
        <taxon>Micrococcales</taxon>
        <taxon>Cellulomonadaceae</taxon>
        <taxon>Cellulomonas</taxon>
    </lineage>
</organism>
<gene>
    <name evidence="2" type="ORF">KIN34_10440</name>
</gene>
<keyword evidence="1" id="KW-1133">Transmembrane helix</keyword>
<reference evidence="2 3" key="1">
    <citation type="submission" date="2021-05" db="EMBL/GenBank/DDBJ databases">
        <title>Description of Cellulomonas sp. DKR-3 sp. nov.</title>
        <authorList>
            <person name="Dahal R.H."/>
            <person name="Chaudhary D.K."/>
        </authorList>
    </citation>
    <scope>NUCLEOTIDE SEQUENCE [LARGE SCALE GENOMIC DNA]</scope>
    <source>
        <strain evidence="2 3">DKR-3</strain>
    </source>
</reference>
<accession>A0ABS5TZX2</accession>
<evidence type="ECO:0000313" key="2">
    <source>
        <dbReference type="EMBL" id="MBT0994703.1"/>
    </source>
</evidence>
<evidence type="ECO:0000256" key="1">
    <source>
        <dbReference type="SAM" id="Phobius"/>
    </source>
</evidence>
<dbReference type="Pfam" id="PF07332">
    <property type="entry name" value="Phage_holin_3_6"/>
    <property type="match status" value="1"/>
</dbReference>
<sequence>MTEPTPSSASVGELLGEVTRDLSTLLRQEVELAKAEVRQSAQQATKGASMFAGAGVAGHMVLLFLSVALWWGLGNAIGWAWSALVVAVVWLVVAAVLFLRGRAESRRVRGLPRTAESVKKIPNALQGHEEKNS</sequence>
<proteinExistence type="predicted"/>
<keyword evidence="3" id="KW-1185">Reference proteome</keyword>
<comment type="caution">
    <text evidence="2">The sequence shown here is derived from an EMBL/GenBank/DDBJ whole genome shotgun (WGS) entry which is preliminary data.</text>
</comment>
<keyword evidence="1" id="KW-0812">Transmembrane</keyword>
<dbReference type="InterPro" id="IPR036259">
    <property type="entry name" value="MFS_trans_sf"/>
</dbReference>
<dbReference type="RefSeq" id="WP_214350086.1">
    <property type="nucleotide sequence ID" value="NZ_JAHBOH010000001.1"/>
</dbReference>
<feature type="transmembrane region" description="Helical" evidence="1">
    <location>
        <begin position="79"/>
        <end position="99"/>
    </location>
</feature>
<feature type="transmembrane region" description="Helical" evidence="1">
    <location>
        <begin position="48"/>
        <end position="73"/>
    </location>
</feature>
<evidence type="ECO:0000313" key="3">
    <source>
        <dbReference type="Proteomes" id="UP000722125"/>
    </source>
</evidence>
<dbReference type="Proteomes" id="UP000722125">
    <property type="component" value="Unassembled WGS sequence"/>
</dbReference>
<dbReference type="EMBL" id="JAHBOH010000001">
    <property type="protein sequence ID" value="MBT0994703.1"/>
    <property type="molecule type" value="Genomic_DNA"/>
</dbReference>
<keyword evidence="1" id="KW-0472">Membrane</keyword>